<dbReference type="SUPFAM" id="SSF53335">
    <property type="entry name" value="S-adenosyl-L-methionine-dependent methyltransferases"/>
    <property type="match status" value="1"/>
</dbReference>
<evidence type="ECO:0000256" key="4">
    <source>
        <dbReference type="ARBA" id="ARBA00020594"/>
    </source>
</evidence>
<evidence type="ECO:0000256" key="5">
    <source>
        <dbReference type="ARBA" id="ARBA00022490"/>
    </source>
</evidence>
<dbReference type="GO" id="GO:0032259">
    <property type="term" value="P:methylation"/>
    <property type="evidence" value="ECO:0007669"/>
    <property type="project" value="UniProtKB-KW"/>
</dbReference>
<proteinExistence type="predicted"/>
<accession>T1KAV4</accession>
<dbReference type="STRING" id="32264.T1KAV4"/>
<dbReference type="Pfam" id="PF10294">
    <property type="entry name" value="Methyltransf_16"/>
    <property type="match status" value="1"/>
</dbReference>
<dbReference type="AlphaFoldDB" id="T1KAV4"/>
<comment type="subcellular location">
    <subcellularLocation>
        <location evidence="2">Cytoplasm</location>
    </subcellularLocation>
    <subcellularLocation>
        <location evidence="1">Nucleus</location>
    </subcellularLocation>
</comment>
<dbReference type="OMA" id="WYYLAPQ"/>
<dbReference type="InterPro" id="IPR029063">
    <property type="entry name" value="SAM-dependent_MTases_sf"/>
</dbReference>
<dbReference type="EnsemblMetazoa" id="tetur08g01890.1">
    <property type="protein sequence ID" value="tetur08g01890.1"/>
    <property type="gene ID" value="tetur08g01890"/>
</dbReference>
<keyword evidence="5" id="KW-0963">Cytoplasm</keyword>
<dbReference type="Gene3D" id="3.40.50.150">
    <property type="entry name" value="Vaccinia Virus protein VP39"/>
    <property type="match status" value="1"/>
</dbReference>
<dbReference type="EMBL" id="CAEY01001943">
    <property type="status" value="NOT_ANNOTATED_CDS"/>
    <property type="molecule type" value="Genomic_DNA"/>
</dbReference>
<keyword evidence="6" id="KW-0489">Methyltransferase</keyword>
<dbReference type="HOGENOM" id="CLU_057006_2_0_1"/>
<reference evidence="10" key="1">
    <citation type="submission" date="2011-08" db="EMBL/GenBank/DDBJ databases">
        <authorList>
            <person name="Rombauts S."/>
        </authorList>
    </citation>
    <scope>NUCLEOTIDE SEQUENCE</scope>
    <source>
        <strain evidence="10">London</strain>
    </source>
</reference>
<evidence type="ECO:0000256" key="7">
    <source>
        <dbReference type="ARBA" id="ARBA00022679"/>
    </source>
</evidence>
<dbReference type="GO" id="GO:0005737">
    <property type="term" value="C:cytoplasm"/>
    <property type="evidence" value="ECO:0007669"/>
    <property type="project" value="UniProtKB-SubCell"/>
</dbReference>
<evidence type="ECO:0000313" key="10">
    <source>
        <dbReference type="Proteomes" id="UP000015104"/>
    </source>
</evidence>
<dbReference type="KEGG" id="tut:107362776"/>
<dbReference type="GO" id="GO:0005634">
    <property type="term" value="C:nucleus"/>
    <property type="evidence" value="ECO:0007669"/>
    <property type="project" value="UniProtKB-SubCell"/>
</dbReference>
<dbReference type="PANTHER" id="PTHR13539">
    <property type="entry name" value="CALMODULIN-LYSINE N-METHYLTRANSFERASE"/>
    <property type="match status" value="1"/>
</dbReference>
<keyword evidence="7" id="KW-0808">Transferase</keyword>
<dbReference type="eggNOG" id="KOG3201">
    <property type="taxonomic scope" value="Eukaryota"/>
</dbReference>
<keyword evidence="10" id="KW-1185">Reference proteome</keyword>
<dbReference type="InterPro" id="IPR025800">
    <property type="entry name" value="CaM-Lys-N-MeTrfase"/>
</dbReference>
<dbReference type="InterPro" id="IPR019410">
    <property type="entry name" value="Methyltransf_16"/>
</dbReference>
<dbReference type="OrthoDB" id="413520at2759"/>
<keyword evidence="8" id="KW-0539">Nucleus</keyword>
<name>T1KAV4_TETUR</name>
<dbReference type="PANTHER" id="PTHR13539:SF3">
    <property type="entry name" value="CALMODULIN-LYSINE N-METHYLTRANSFERASE"/>
    <property type="match status" value="1"/>
</dbReference>
<evidence type="ECO:0000256" key="2">
    <source>
        <dbReference type="ARBA" id="ARBA00004496"/>
    </source>
</evidence>
<gene>
    <name evidence="9" type="primary">107362776</name>
</gene>
<reference evidence="9" key="2">
    <citation type="submission" date="2015-06" db="UniProtKB">
        <authorList>
            <consortium name="EnsemblMetazoa"/>
        </authorList>
    </citation>
    <scope>IDENTIFICATION</scope>
</reference>
<evidence type="ECO:0000256" key="1">
    <source>
        <dbReference type="ARBA" id="ARBA00004123"/>
    </source>
</evidence>
<organism evidence="9 10">
    <name type="scientific">Tetranychus urticae</name>
    <name type="common">Two-spotted spider mite</name>
    <dbReference type="NCBI Taxonomy" id="32264"/>
    <lineage>
        <taxon>Eukaryota</taxon>
        <taxon>Metazoa</taxon>
        <taxon>Ecdysozoa</taxon>
        <taxon>Arthropoda</taxon>
        <taxon>Chelicerata</taxon>
        <taxon>Arachnida</taxon>
        <taxon>Acari</taxon>
        <taxon>Acariformes</taxon>
        <taxon>Trombidiformes</taxon>
        <taxon>Prostigmata</taxon>
        <taxon>Eleutherengona</taxon>
        <taxon>Raphignathae</taxon>
        <taxon>Tetranychoidea</taxon>
        <taxon>Tetranychidae</taxon>
        <taxon>Tetranychus</taxon>
    </lineage>
</organism>
<evidence type="ECO:0000256" key="8">
    <source>
        <dbReference type="ARBA" id="ARBA00023242"/>
    </source>
</evidence>
<evidence type="ECO:0000256" key="6">
    <source>
        <dbReference type="ARBA" id="ARBA00022603"/>
    </source>
</evidence>
<protein>
    <recommendedName>
        <fullName evidence="4">Calmodulin-lysine N-methyltransferase</fullName>
        <ecNumber evidence="3">2.1.1.60</ecNumber>
    </recommendedName>
</protein>
<sequence length="314" mass="35782">MMKTDSTTDSKQQQIEIGLRRTLARARWHILAKVFYEGLEAAAPYDGSVRLFNGFPLITLAAIEKESDQSNGNESNVWYKVKCQGSDEVNLEIRLPAGKIPFAEILVSRDSTGAICIWPSEKILGHWCLQNKPLFNGKIVLELGSGLTGLSGLIVASTCNPAQLFLTDGNPDCIDNLNLILARNRSRFISKDIPIEARQLTWGQHEDYQNLIGSIDVILISDCLYLENCHINLEQTIWSLLKVNGKCYIIAPSRNQSFEKFANLTGKRFIVQHEENYDPIIWSMHTTYLDERDRYQYSPDRHYPLLMILTKPRY</sequence>
<dbReference type="Proteomes" id="UP000015104">
    <property type="component" value="Unassembled WGS sequence"/>
</dbReference>
<evidence type="ECO:0000313" key="9">
    <source>
        <dbReference type="EnsemblMetazoa" id="tetur08g01890.1"/>
    </source>
</evidence>
<dbReference type="EC" id="2.1.1.60" evidence="3"/>
<dbReference type="GO" id="GO:0018025">
    <property type="term" value="F:calmodulin-lysine N-methyltransferase activity"/>
    <property type="evidence" value="ECO:0007669"/>
    <property type="project" value="UniProtKB-EC"/>
</dbReference>
<evidence type="ECO:0000256" key="3">
    <source>
        <dbReference type="ARBA" id="ARBA00011914"/>
    </source>
</evidence>